<dbReference type="GO" id="GO:0045893">
    <property type="term" value="P:positive regulation of DNA-templated transcription"/>
    <property type="evidence" value="ECO:0007669"/>
    <property type="project" value="TreeGrafter"/>
</dbReference>
<dbReference type="CTD" id="37078"/>
<evidence type="ECO:0000256" key="2">
    <source>
        <dbReference type="ARBA" id="ARBA00005573"/>
    </source>
</evidence>
<evidence type="ECO:0000256" key="8">
    <source>
        <dbReference type="ARBA" id="ARBA00023242"/>
    </source>
</evidence>
<evidence type="ECO:0000313" key="11">
    <source>
        <dbReference type="RefSeq" id="XP_003494225.1"/>
    </source>
</evidence>
<keyword evidence="7 9" id="KW-0906">Nuclear pore complex</keyword>
<accession>A0A6P3E2Z1</accession>
<organism evidence="10 11">
    <name type="scientific">Bombus impatiens</name>
    <name type="common">Bumblebee</name>
    <dbReference type="NCBI Taxonomy" id="132113"/>
    <lineage>
        <taxon>Eukaryota</taxon>
        <taxon>Metazoa</taxon>
        <taxon>Ecdysozoa</taxon>
        <taxon>Arthropoda</taxon>
        <taxon>Hexapoda</taxon>
        <taxon>Insecta</taxon>
        <taxon>Pterygota</taxon>
        <taxon>Neoptera</taxon>
        <taxon>Endopterygota</taxon>
        <taxon>Hymenoptera</taxon>
        <taxon>Apocrita</taxon>
        <taxon>Aculeata</taxon>
        <taxon>Apoidea</taxon>
        <taxon>Anthophila</taxon>
        <taxon>Apidae</taxon>
        <taxon>Bombus</taxon>
        <taxon>Pyrobombus</taxon>
    </lineage>
</organism>
<evidence type="ECO:0000256" key="1">
    <source>
        <dbReference type="ARBA" id="ARBA00004567"/>
    </source>
</evidence>
<keyword evidence="4 9" id="KW-0509">mRNA transport</keyword>
<dbReference type="OMA" id="ELMEWLN"/>
<keyword evidence="10" id="KW-1185">Reference proteome</keyword>
<evidence type="ECO:0000313" key="10">
    <source>
        <dbReference type="Proteomes" id="UP000515180"/>
    </source>
</evidence>
<keyword evidence="5 9" id="KW-0653">Protein transport</keyword>
<keyword evidence="9" id="KW-0472">Membrane</keyword>
<dbReference type="GO" id="GO:0006406">
    <property type="term" value="P:mRNA export from nucleus"/>
    <property type="evidence" value="ECO:0007669"/>
    <property type="project" value="TreeGrafter"/>
</dbReference>
<dbReference type="GO" id="GO:0031965">
    <property type="term" value="C:nuclear membrane"/>
    <property type="evidence" value="ECO:0007669"/>
    <property type="project" value="UniProtKB-UniRule"/>
</dbReference>
<evidence type="ECO:0000256" key="4">
    <source>
        <dbReference type="ARBA" id="ARBA00022816"/>
    </source>
</evidence>
<keyword evidence="3 9" id="KW-0813">Transport</keyword>
<dbReference type="Pfam" id="PF07575">
    <property type="entry name" value="Nucleopor_Nup85"/>
    <property type="match status" value="1"/>
</dbReference>
<sequence>MDENYSPPTIDIPNTPKHLCITGSWVNSSRISIYMNKRFQSSTKKSSEKYEPTVHILKPEVILFSPQLRKLVNESNGVFLSIQKIKSSSGDVRPELLKHSKQYRSILRACIESLQDICGKCLTDKKESLENFLTIFYQIECIWHLIEILYVDIVPGDVVLPQLLEWIRFHFPSRELVAVKILAQKTIGADLEYPNYWEAVIGCALHGKLDLVRALLALHSKADHPAFVMAENILKTMPIYNVYGGYSIDGFTTCWKRWQLELCSNLNSKTFIVDTYLEMIMKLISGEQDILWQFSQYTDAWYELLAAKLFYTSPCCKQPELSHHANSISKRWQANRPSDNAIRAVMESDLHHVIKEIQYMGDNGWFATHLVDLLYVCGKLKILDRDQIKVSSQLHESLILEYGNTLMAHHSLWQCGASYLIHCPIQGLARLEILLQSLPMGSEARVNKILDIARDNKMDHIVTSICKIQGLKSMRQGRLGNALAWALKAQDSGFITYIADQFLKRYAEHGELDCRDLLENLGFCMMASDRLTFLGKYCEFHQMYGIGEFKEAASLLVSLLVSNLTPKYFWSILLSDAIPLLEAKDVILSSSDCFELLRCVEAHGDDLKFQNKIEIFRLAVARNLARALSLEGCQVEH</sequence>
<dbReference type="Proteomes" id="UP000515180">
    <property type="component" value="Unplaced"/>
</dbReference>
<dbReference type="GeneID" id="100744592"/>
<dbReference type="PANTHER" id="PTHR13373">
    <property type="entry name" value="FROUNT PROTEIN-RELATED"/>
    <property type="match status" value="1"/>
</dbReference>
<dbReference type="AlphaFoldDB" id="A0A6P3E2Z1"/>
<reference evidence="11" key="1">
    <citation type="submission" date="2025-08" db="UniProtKB">
        <authorList>
            <consortium name="RefSeq"/>
        </authorList>
    </citation>
    <scope>IDENTIFICATION</scope>
</reference>
<dbReference type="GO" id="GO:0031080">
    <property type="term" value="C:nuclear pore outer ring"/>
    <property type="evidence" value="ECO:0007669"/>
    <property type="project" value="TreeGrafter"/>
</dbReference>
<dbReference type="InterPro" id="IPR011502">
    <property type="entry name" value="Nucleoporin_Nup85"/>
</dbReference>
<keyword evidence="6 9" id="KW-0811">Translocation</keyword>
<comment type="function">
    <text evidence="9">Functions as a component of the nuclear pore complex (NPC).</text>
</comment>
<comment type="subunit">
    <text evidence="9">Component of the nuclear pore complex (NPC).</text>
</comment>
<comment type="subcellular location">
    <subcellularLocation>
        <location evidence="1 9">Nucleus</location>
        <location evidence="1 9">Nuclear pore complex</location>
    </subcellularLocation>
</comment>
<dbReference type="OrthoDB" id="17644at2759"/>
<dbReference type="GO" id="GO:0017056">
    <property type="term" value="F:structural constituent of nuclear pore"/>
    <property type="evidence" value="ECO:0007669"/>
    <property type="project" value="TreeGrafter"/>
</dbReference>
<dbReference type="PANTHER" id="PTHR13373:SF21">
    <property type="entry name" value="NUCLEAR PORE COMPLEX PROTEIN NUP85"/>
    <property type="match status" value="1"/>
</dbReference>
<proteinExistence type="inferred from homology"/>
<keyword evidence="8 9" id="KW-0539">Nucleus</keyword>
<dbReference type="RefSeq" id="XP_003494225.1">
    <property type="nucleotide sequence ID" value="XM_003494177.4"/>
</dbReference>
<evidence type="ECO:0000256" key="7">
    <source>
        <dbReference type="ARBA" id="ARBA00023132"/>
    </source>
</evidence>
<gene>
    <name evidence="11" type="primary">LOC100744592</name>
</gene>
<dbReference type="KEGG" id="bim:100744592"/>
<dbReference type="GO" id="GO:0006606">
    <property type="term" value="P:protein import into nucleus"/>
    <property type="evidence" value="ECO:0007669"/>
    <property type="project" value="TreeGrafter"/>
</dbReference>
<name>A0A6P3E2Z1_BOMIM</name>
<evidence type="ECO:0000256" key="9">
    <source>
        <dbReference type="RuleBase" id="RU365073"/>
    </source>
</evidence>
<evidence type="ECO:0000256" key="5">
    <source>
        <dbReference type="ARBA" id="ARBA00022927"/>
    </source>
</evidence>
<evidence type="ECO:0000256" key="6">
    <source>
        <dbReference type="ARBA" id="ARBA00023010"/>
    </source>
</evidence>
<comment type="similarity">
    <text evidence="2 9">Belongs to the nucleoporin Nup85 family.</text>
</comment>
<evidence type="ECO:0000256" key="3">
    <source>
        <dbReference type="ARBA" id="ARBA00022448"/>
    </source>
</evidence>
<protein>
    <recommendedName>
        <fullName evidence="9">Nuclear pore complex protein Nup85</fullName>
    </recommendedName>
</protein>